<gene>
    <name evidence="1" type="ORF">D9758_015935</name>
</gene>
<accession>A0A8H5C7Q0</accession>
<dbReference type="EMBL" id="JAACJM010000227">
    <property type="protein sequence ID" value="KAF5336635.1"/>
    <property type="molecule type" value="Genomic_DNA"/>
</dbReference>
<dbReference type="Proteomes" id="UP000559256">
    <property type="component" value="Unassembled WGS sequence"/>
</dbReference>
<proteinExistence type="predicted"/>
<name>A0A8H5C7Q0_9AGAR</name>
<dbReference type="AlphaFoldDB" id="A0A8H5C7Q0"/>
<dbReference type="OrthoDB" id="3057283at2759"/>
<keyword evidence="2" id="KW-1185">Reference proteome</keyword>
<organism evidence="1 2">
    <name type="scientific">Tetrapyrgos nigripes</name>
    <dbReference type="NCBI Taxonomy" id="182062"/>
    <lineage>
        <taxon>Eukaryota</taxon>
        <taxon>Fungi</taxon>
        <taxon>Dikarya</taxon>
        <taxon>Basidiomycota</taxon>
        <taxon>Agaricomycotina</taxon>
        <taxon>Agaricomycetes</taxon>
        <taxon>Agaricomycetidae</taxon>
        <taxon>Agaricales</taxon>
        <taxon>Marasmiineae</taxon>
        <taxon>Marasmiaceae</taxon>
        <taxon>Tetrapyrgos</taxon>
    </lineage>
</organism>
<sequence>MQCEQCKNTVSTPVEPLLSLQEALNFLRSPNPLTTTQKNDISSFLSFSQTGQDKIDLQILRFESFVQHLRSRKESLKRCDEALRSLFAPIRNLPTEILVLIFSFFVTEESTFSNVSWKNPLIALPRYLQQSGNHPLDFEFSANSNTFLSHHLIRAINSLLDNASRWRSVTVENFFPRLQSRPPEPLPLLRRFERKYGDLGGHPADRVFLVPNAPRLVHLGLHTFDPLQDIFPWTQIQTLDLTWKGQQSRNIFDLLSPTHSQNLSSLTTLSFFIRAHEPCPHDSYPSPTVTSLTFDGTLLHGLISKLYLPALKSFTYQCGTYSPFPHPDLGLASDSDETTARNNYPAQLTYPIFSQFITNSQCTLTSLTLSWIRISESDLLKILTTTPTIEEFIYLSEPPPQNANYILLSPNFIKTLRGNNLSDSTYASSFFPFHPILPRLVKLNLQLDERSFREEDFVEMVLSRWVPIEYRGVRPKEFGTVGETGNHSLTMATTSISLTRVQLTVLGRLLDEEALEPLMKLRRLGLSLDMEGLDCY</sequence>
<protein>
    <recommendedName>
        <fullName evidence="3">F-box domain-containing protein</fullName>
    </recommendedName>
</protein>
<comment type="caution">
    <text evidence="1">The sequence shown here is derived from an EMBL/GenBank/DDBJ whole genome shotgun (WGS) entry which is preliminary data.</text>
</comment>
<evidence type="ECO:0000313" key="1">
    <source>
        <dbReference type="EMBL" id="KAF5336635.1"/>
    </source>
</evidence>
<evidence type="ECO:0008006" key="3">
    <source>
        <dbReference type="Google" id="ProtNLM"/>
    </source>
</evidence>
<reference evidence="1 2" key="1">
    <citation type="journal article" date="2020" name="ISME J.">
        <title>Uncovering the hidden diversity of litter-decomposition mechanisms in mushroom-forming fungi.</title>
        <authorList>
            <person name="Floudas D."/>
            <person name="Bentzer J."/>
            <person name="Ahren D."/>
            <person name="Johansson T."/>
            <person name="Persson P."/>
            <person name="Tunlid A."/>
        </authorList>
    </citation>
    <scope>NUCLEOTIDE SEQUENCE [LARGE SCALE GENOMIC DNA]</scope>
    <source>
        <strain evidence="1 2">CBS 291.85</strain>
    </source>
</reference>
<evidence type="ECO:0000313" key="2">
    <source>
        <dbReference type="Proteomes" id="UP000559256"/>
    </source>
</evidence>